<keyword evidence="2" id="KW-1185">Reference proteome</keyword>
<evidence type="ECO:0000313" key="2">
    <source>
        <dbReference type="Proteomes" id="UP001218218"/>
    </source>
</evidence>
<dbReference type="EMBL" id="JARIHO010000055">
    <property type="protein sequence ID" value="KAJ7319116.1"/>
    <property type="molecule type" value="Genomic_DNA"/>
</dbReference>
<evidence type="ECO:0000313" key="1">
    <source>
        <dbReference type="EMBL" id="KAJ7319116.1"/>
    </source>
</evidence>
<sequence>LVTVTHDESTFFSRNRRQAFYQYSSMTPMPERKGKGESLMISDFLTLEWGRLVDDKEYVLL</sequence>
<accession>A0AAD7EF84</accession>
<dbReference type="AlphaFoldDB" id="A0AAD7EF84"/>
<organism evidence="1 2">
    <name type="scientific">Mycena albidolilacea</name>
    <dbReference type="NCBI Taxonomy" id="1033008"/>
    <lineage>
        <taxon>Eukaryota</taxon>
        <taxon>Fungi</taxon>
        <taxon>Dikarya</taxon>
        <taxon>Basidiomycota</taxon>
        <taxon>Agaricomycotina</taxon>
        <taxon>Agaricomycetes</taxon>
        <taxon>Agaricomycetidae</taxon>
        <taxon>Agaricales</taxon>
        <taxon>Marasmiineae</taxon>
        <taxon>Mycenaceae</taxon>
        <taxon>Mycena</taxon>
    </lineage>
</organism>
<protein>
    <submittedName>
        <fullName evidence="1">Uncharacterized protein</fullName>
    </submittedName>
</protein>
<proteinExistence type="predicted"/>
<gene>
    <name evidence="1" type="ORF">DFH08DRAFT_631289</name>
</gene>
<comment type="caution">
    <text evidence="1">The sequence shown here is derived from an EMBL/GenBank/DDBJ whole genome shotgun (WGS) entry which is preliminary data.</text>
</comment>
<reference evidence="1" key="1">
    <citation type="submission" date="2023-03" db="EMBL/GenBank/DDBJ databases">
        <title>Massive genome expansion in bonnet fungi (Mycena s.s.) driven by repeated elements and novel gene families across ecological guilds.</title>
        <authorList>
            <consortium name="Lawrence Berkeley National Laboratory"/>
            <person name="Harder C.B."/>
            <person name="Miyauchi S."/>
            <person name="Viragh M."/>
            <person name="Kuo A."/>
            <person name="Thoen E."/>
            <person name="Andreopoulos B."/>
            <person name="Lu D."/>
            <person name="Skrede I."/>
            <person name="Drula E."/>
            <person name="Henrissat B."/>
            <person name="Morin E."/>
            <person name="Kohler A."/>
            <person name="Barry K."/>
            <person name="LaButti K."/>
            <person name="Morin E."/>
            <person name="Salamov A."/>
            <person name="Lipzen A."/>
            <person name="Mereny Z."/>
            <person name="Hegedus B."/>
            <person name="Baldrian P."/>
            <person name="Stursova M."/>
            <person name="Weitz H."/>
            <person name="Taylor A."/>
            <person name="Grigoriev I.V."/>
            <person name="Nagy L.G."/>
            <person name="Martin F."/>
            <person name="Kauserud H."/>
        </authorList>
    </citation>
    <scope>NUCLEOTIDE SEQUENCE</scope>
    <source>
        <strain evidence="1">CBHHK002</strain>
    </source>
</reference>
<name>A0AAD7EF84_9AGAR</name>
<feature type="non-terminal residue" evidence="1">
    <location>
        <position position="1"/>
    </location>
</feature>
<feature type="non-terminal residue" evidence="1">
    <location>
        <position position="61"/>
    </location>
</feature>
<dbReference type="Proteomes" id="UP001218218">
    <property type="component" value="Unassembled WGS sequence"/>
</dbReference>